<dbReference type="InterPro" id="IPR032466">
    <property type="entry name" value="Metal_Hydrolase"/>
</dbReference>
<dbReference type="OrthoDB" id="3238066at2"/>
<dbReference type="Proteomes" id="UP000005143">
    <property type="component" value="Unassembled WGS sequence"/>
</dbReference>
<comment type="caution">
    <text evidence="3">The sequence shown here is derived from an EMBL/GenBank/DDBJ whole genome shotgun (WGS) entry which is preliminary data.</text>
</comment>
<keyword evidence="1" id="KW-0732">Signal</keyword>
<dbReference type="RefSeq" id="WP_007571485.1">
    <property type="nucleotide sequence ID" value="NZ_AGUD01000043.1"/>
</dbReference>
<dbReference type="Gene3D" id="2.30.40.10">
    <property type="entry name" value="Urease, subunit C, domain 1"/>
    <property type="match status" value="1"/>
</dbReference>
<dbReference type="GO" id="GO:0016810">
    <property type="term" value="F:hydrolase activity, acting on carbon-nitrogen (but not peptide) bonds"/>
    <property type="evidence" value="ECO:0007669"/>
    <property type="project" value="InterPro"/>
</dbReference>
<dbReference type="EMBL" id="AGUD01000043">
    <property type="protein sequence ID" value="EHN12161.1"/>
    <property type="molecule type" value="Genomic_DNA"/>
</dbReference>
<evidence type="ECO:0000256" key="1">
    <source>
        <dbReference type="SAM" id="SignalP"/>
    </source>
</evidence>
<dbReference type="CDD" id="cd01300">
    <property type="entry name" value="YtcJ_like"/>
    <property type="match status" value="1"/>
</dbReference>
<feature type="domain" description="Amidohydrolase 3" evidence="2">
    <location>
        <begin position="77"/>
        <end position="578"/>
    </location>
</feature>
<name>H0E2E1_9ACTN</name>
<dbReference type="Gene3D" id="3.10.310.70">
    <property type="match status" value="1"/>
</dbReference>
<sequence>MSSRIWCSCGVLAALAAVVPAASASAVQPADTVLRNGSVLTVDAHDRVAQAVALRRGRIAFVGSDRAVRRYVGKRTKVVDLRGRTAMPGLVDGHAHPLAGGDILDDCDLGNGEATIPELQAAIRACDAATPAKDGDDWLQVSNWNPVGVKPAGTVVSRHDLDAISTTRPIIVSASDGHNDWVNSRALEIAGITDSTPNPSDGEIVRDPDGSARGLLKDGAGGLVTAKIPGKTLDDSLADARRGQQALNASGVTTAVDASAGESTLRTWSTLARRGGLDLRLSSFLRIDNSQSPADAWSYASGLSKRYAAPGLTIKGVKFFLDGVMEYPAQTAALLQPYLVQRDGRWTPGTDRGDLYFAQKPLDALVALFDRKGWRIHMHAIGDRAVRTGLDAVAAARRANHSSPRRLNAAIAHLQLVDPADYGRFRKLGVFADMQLQWGNRDVWTEEALGPFLGRERHQRIYPAKSLIAAGAPFAQGSDWPVDALDPWLELEVANTRTIDPKRGALYRSRQGIPLRTAIRAHTIGAARQLGMQGRIGSLEVGKAADVIVLDRDLLRVPVTKVSDTRVLRTFLGGRTVYADSKAGRATVRLAQERHEPNGRAHQHDRGREQH</sequence>
<keyword evidence="4" id="KW-1185">Reference proteome</keyword>
<dbReference type="InterPro" id="IPR033932">
    <property type="entry name" value="YtcJ-like"/>
</dbReference>
<proteinExistence type="predicted"/>
<feature type="chain" id="PRO_5003531988" evidence="1">
    <location>
        <begin position="25"/>
        <end position="611"/>
    </location>
</feature>
<organism evidence="3 4">
    <name type="scientific">Patulibacter medicamentivorans</name>
    <dbReference type="NCBI Taxonomy" id="1097667"/>
    <lineage>
        <taxon>Bacteria</taxon>
        <taxon>Bacillati</taxon>
        <taxon>Actinomycetota</taxon>
        <taxon>Thermoleophilia</taxon>
        <taxon>Solirubrobacterales</taxon>
        <taxon>Patulibacteraceae</taxon>
        <taxon>Patulibacter</taxon>
    </lineage>
</organism>
<dbReference type="Pfam" id="PF07969">
    <property type="entry name" value="Amidohydro_3"/>
    <property type="match status" value="1"/>
</dbReference>
<feature type="signal peptide" evidence="1">
    <location>
        <begin position="1"/>
        <end position="24"/>
    </location>
</feature>
<evidence type="ECO:0000259" key="2">
    <source>
        <dbReference type="Pfam" id="PF07969"/>
    </source>
</evidence>
<accession>H0E2E1</accession>
<gene>
    <name evidence="3" type="ORF">PAI11_09540</name>
</gene>
<protein>
    <submittedName>
        <fullName evidence="3">Exoenzymes regulatory protein aepA</fullName>
    </submittedName>
</protein>
<dbReference type="SUPFAM" id="SSF51338">
    <property type="entry name" value="Composite domain of metallo-dependent hydrolases"/>
    <property type="match status" value="1"/>
</dbReference>
<reference evidence="3 4" key="1">
    <citation type="journal article" date="2013" name="Biodegradation">
        <title>Quantitative proteomic analysis of ibuprofen-degrading Patulibacter sp. strain I11.</title>
        <authorList>
            <person name="Almeida B."/>
            <person name="Kjeldal H."/>
            <person name="Lolas I."/>
            <person name="Knudsen A.D."/>
            <person name="Carvalho G."/>
            <person name="Nielsen K.L."/>
            <person name="Barreto Crespo M.T."/>
            <person name="Stensballe A."/>
            <person name="Nielsen J.L."/>
        </authorList>
    </citation>
    <scope>NUCLEOTIDE SEQUENCE [LARGE SCALE GENOMIC DNA]</scope>
    <source>
        <strain evidence="3 4">I11</strain>
    </source>
</reference>
<dbReference type="PANTHER" id="PTHR22642:SF2">
    <property type="entry name" value="PROTEIN LONG AFTER FAR-RED 3"/>
    <property type="match status" value="1"/>
</dbReference>
<dbReference type="AlphaFoldDB" id="H0E2E1"/>
<dbReference type="PATRIC" id="fig|1097667.3.peg.951"/>
<dbReference type="PANTHER" id="PTHR22642">
    <property type="entry name" value="IMIDAZOLONEPROPIONASE"/>
    <property type="match status" value="1"/>
</dbReference>
<evidence type="ECO:0000313" key="4">
    <source>
        <dbReference type="Proteomes" id="UP000005143"/>
    </source>
</evidence>
<dbReference type="SUPFAM" id="SSF51556">
    <property type="entry name" value="Metallo-dependent hydrolases"/>
    <property type="match status" value="1"/>
</dbReference>
<dbReference type="InterPro" id="IPR013108">
    <property type="entry name" value="Amidohydro_3"/>
</dbReference>
<evidence type="ECO:0000313" key="3">
    <source>
        <dbReference type="EMBL" id="EHN12161.1"/>
    </source>
</evidence>
<dbReference type="Gene3D" id="3.20.20.140">
    <property type="entry name" value="Metal-dependent hydrolases"/>
    <property type="match status" value="1"/>
</dbReference>
<dbReference type="InterPro" id="IPR011059">
    <property type="entry name" value="Metal-dep_hydrolase_composite"/>
</dbReference>